<evidence type="ECO:0000256" key="1">
    <source>
        <dbReference type="SAM" id="Phobius"/>
    </source>
</evidence>
<proteinExistence type="predicted"/>
<accession>I3ZBP9</accession>
<feature type="transmembrane region" description="Helical" evidence="1">
    <location>
        <begin position="7"/>
        <end position="26"/>
    </location>
</feature>
<keyword evidence="1" id="KW-1133">Transmembrane helix</keyword>
<protein>
    <submittedName>
        <fullName evidence="2">Uncharacterized protein</fullName>
    </submittedName>
</protein>
<sequence>MAIFKIITFLIHAIVQAVASLLMAVFTHVVPALLAVVALLALTVAVCTTCGIGSLAFLRRRKKQGE</sequence>
<evidence type="ECO:0000313" key="3">
    <source>
        <dbReference type="Proteomes" id="UP000006056"/>
    </source>
</evidence>
<dbReference type="EMBL" id="CP003379">
    <property type="protein sequence ID" value="AFL86667.1"/>
    <property type="molecule type" value="Genomic_DNA"/>
</dbReference>
<dbReference type="KEGG" id="trs:Terro_0318"/>
<keyword evidence="1" id="KW-0812">Transmembrane</keyword>
<dbReference type="HOGENOM" id="CLU_2829807_0_0_0"/>
<name>I3ZBP9_TERRK</name>
<dbReference type="RefSeq" id="WP_014784236.1">
    <property type="nucleotide sequence ID" value="NC_018014.1"/>
</dbReference>
<organism evidence="2 3">
    <name type="scientific">Terriglobus roseus (strain DSM 18391 / NRRL B-41598 / KBS 63)</name>
    <dbReference type="NCBI Taxonomy" id="926566"/>
    <lineage>
        <taxon>Bacteria</taxon>
        <taxon>Pseudomonadati</taxon>
        <taxon>Acidobacteriota</taxon>
        <taxon>Terriglobia</taxon>
        <taxon>Terriglobales</taxon>
        <taxon>Acidobacteriaceae</taxon>
        <taxon>Terriglobus</taxon>
    </lineage>
</organism>
<dbReference type="Proteomes" id="UP000006056">
    <property type="component" value="Chromosome"/>
</dbReference>
<reference evidence="2 3" key="1">
    <citation type="submission" date="2012-06" db="EMBL/GenBank/DDBJ databases">
        <title>Complete genome of Terriglobus roseus DSM 18391.</title>
        <authorList>
            <consortium name="US DOE Joint Genome Institute (JGI-PGF)"/>
            <person name="Lucas S."/>
            <person name="Copeland A."/>
            <person name="Lapidus A."/>
            <person name="Glavina del Rio T."/>
            <person name="Dalin E."/>
            <person name="Tice H."/>
            <person name="Bruce D."/>
            <person name="Goodwin L."/>
            <person name="Pitluck S."/>
            <person name="Peters L."/>
            <person name="Mikhailova N."/>
            <person name="Munk A.C.C."/>
            <person name="Kyrpides N."/>
            <person name="Mavromatis K."/>
            <person name="Ivanova N."/>
            <person name="Brettin T."/>
            <person name="Detter J.C."/>
            <person name="Han C."/>
            <person name="Larimer F."/>
            <person name="Land M."/>
            <person name="Hauser L."/>
            <person name="Markowitz V."/>
            <person name="Cheng J.-F."/>
            <person name="Hugenholtz P."/>
            <person name="Woyke T."/>
            <person name="Wu D."/>
            <person name="Brambilla E."/>
            <person name="Klenk H.-P."/>
            <person name="Eisen J.A."/>
        </authorList>
    </citation>
    <scope>NUCLEOTIDE SEQUENCE [LARGE SCALE GENOMIC DNA]</scope>
    <source>
        <strain evidence="3">DSM 18391 / NRRL B-41598 / KBS 63</strain>
    </source>
</reference>
<keyword evidence="1" id="KW-0472">Membrane</keyword>
<evidence type="ECO:0000313" key="2">
    <source>
        <dbReference type="EMBL" id="AFL86667.1"/>
    </source>
</evidence>
<keyword evidence="3" id="KW-1185">Reference proteome</keyword>
<dbReference type="AlphaFoldDB" id="I3ZBP9"/>
<gene>
    <name evidence="2" type="ordered locus">Terro_0318</name>
</gene>
<feature type="transmembrane region" description="Helical" evidence="1">
    <location>
        <begin position="32"/>
        <end position="58"/>
    </location>
</feature>